<evidence type="ECO:0000256" key="1">
    <source>
        <dbReference type="SAM" id="SignalP"/>
    </source>
</evidence>
<gene>
    <name evidence="2" type="ORF">SAMN04488542_11844</name>
</gene>
<keyword evidence="1" id="KW-0732">Signal</keyword>
<dbReference type="Gene3D" id="2.60.40.420">
    <property type="entry name" value="Cupredoxins - blue copper proteins"/>
    <property type="match status" value="1"/>
</dbReference>
<protein>
    <submittedName>
        <fullName evidence="2">Cytochrome c oxidase subunit 2</fullName>
    </submittedName>
</protein>
<dbReference type="PROSITE" id="PS51257">
    <property type="entry name" value="PROKAR_LIPOPROTEIN"/>
    <property type="match status" value="1"/>
</dbReference>
<dbReference type="RefSeq" id="WP_091232267.1">
    <property type="nucleotide sequence ID" value="NZ_FNBG01000018.1"/>
</dbReference>
<proteinExistence type="predicted"/>
<sequence length="123" mass="13030">MRKTFAFLICSVLLVVLSACGTSSQGSSGALTGVKPEAELVIEATNFQFDQAEYHLKKDVPVEITFKNAEGNHGILVPGLKLQLSGKNNSAVIIPTEAGEYEVSCSIMCGTGHGTMISKIIVE</sequence>
<feature type="chain" id="PRO_5039385241" evidence="1">
    <location>
        <begin position="22"/>
        <end position="123"/>
    </location>
</feature>
<evidence type="ECO:0000313" key="2">
    <source>
        <dbReference type="EMBL" id="SDF83935.1"/>
    </source>
</evidence>
<accession>A0A1G7PCC0</accession>
<dbReference type="STRING" id="670482.SAMN04488542_11844"/>
<dbReference type="EMBL" id="FNBG01000018">
    <property type="protein sequence ID" value="SDF83935.1"/>
    <property type="molecule type" value="Genomic_DNA"/>
</dbReference>
<dbReference type="AlphaFoldDB" id="A0A1G7PCC0"/>
<name>A0A1G7PCC0_9BACL</name>
<organism evidence="2 3">
    <name type="scientific">Fontibacillus panacisegetis</name>
    <dbReference type="NCBI Taxonomy" id="670482"/>
    <lineage>
        <taxon>Bacteria</taxon>
        <taxon>Bacillati</taxon>
        <taxon>Bacillota</taxon>
        <taxon>Bacilli</taxon>
        <taxon>Bacillales</taxon>
        <taxon>Paenibacillaceae</taxon>
        <taxon>Fontibacillus</taxon>
    </lineage>
</organism>
<dbReference type="Proteomes" id="UP000198972">
    <property type="component" value="Unassembled WGS sequence"/>
</dbReference>
<evidence type="ECO:0000313" key="3">
    <source>
        <dbReference type="Proteomes" id="UP000198972"/>
    </source>
</evidence>
<feature type="signal peptide" evidence="1">
    <location>
        <begin position="1"/>
        <end position="21"/>
    </location>
</feature>
<keyword evidence="3" id="KW-1185">Reference proteome</keyword>
<dbReference type="InterPro" id="IPR008972">
    <property type="entry name" value="Cupredoxin"/>
</dbReference>
<dbReference type="SUPFAM" id="SSF49503">
    <property type="entry name" value="Cupredoxins"/>
    <property type="match status" value="1"/>
</dbReference>
<dbReference type="OrthoDB" id="279535at2"/>
<reference evidence="2 3" key="1">
    <citation type="submission" date="2016-10" db="EMBL/GenBank/DDBJ databases">
        <authorList>
            <person name="de Groot N.N."/>
        </authorList>
    </citation>
    <scope>NUCLEOTIDE SEQUENCE [LARGE SCALE GENOMIC DNA]</scope>
    <source>
        <strain evidence="2 3">DSM 28129</strain>
    </source>
</reference>